<evidence type="ECO:0000259" key="2">
    <source>
        <dbReference type="PROSITE" id="PS50989"/>
    </source>
</evidence>
<feature type="domain" description="CoA carboxyltransferase C-terminal" evidence="2">
    <location>
        <begin position="292"/>
        <end position="541"/>
    </location>
</feature>
<gene>
    <name evidence="3" type="ORF">METZ01_LOCUS10476</name>
</gene>
<sequence>MLQRLLAPPLPSRLDTGSEAFEQNRADMLEHLAAIDDLLDEAEVGGGPESTARLRSRNKMPIRERISHVLDPDSPFLEISPLAGYDSSYAIGGGFVVGIGVIAGVECVVVGNDPTVLGGAMTPYMAKKWMRALEIARHNRMPYVSFVESAGADLRVQTNEGGTGKRRRARLEHFAESGRFFYEMIELSKLGIPTVCVVFGSSTAGGAYQPGMSDYTIFIRDQSKVFLAGPPLVKMATGEDADDESLGGGELHAERSGLADYLAEDEMDALRMCREVVSHLDWRKAGPPPSYVADEPVHNPEGLMGMVSRDLKQPVDVKEIIGRVVDGSRFEEFKPRYGPTMVCGFATLHGYPIGILGNNGVIHPDAAEKAAHFIQLCNRQDTPMVFLQNITGFMVGKDAEEAGIIKKGSQMINALTNSTVPHLTVIIGASYGAGTYAMSGRAYENRFTFLWPMAKIAVMGPKQIAGVMSIVRRGRAARKGLEFDEEADAEIVRQVEAAQEKGSLALEATGSISDDGIIDPRDTRSVLGLCLSVVRTAPVEGAEKYGVFRL</sequence>
<dbReference type="FunFam" id="3.90.226.10:FF:000021">
    <property type="entry name" value="Acetyl-CoA carboxylase carboxyltransferase subunit"/>
    <property type="match status" value="1"/>
</dbReference>
<dbReference type="InterPro" id="IPR011763">
    <property type="entry name" value="COA_CT_C"/>
</dbReference>
<reference evidence="3" key="1">
    <citation type="submission" date="2018-05" db="EMBL/GenBank/DDBJ databases">
        <authorList>
            <person name="Lanie J.A."/>
            <person name="Ng W.-L."/>
            <person name="Kazmierczak K.M."/>
            <person name="Andrzejewski T.M."/>
            <person name="Davidsen T.M."/>
            <person name="Wayne K.J."/>
            <person name="Tettelin H."/>
            <person name="Glass J.I."/>
            <person name="Rusch D."/>
            <person name="Podicherti R."/>
            <person name="Tsui H.-C.T."/>
            <person name="Winkler M.E."/>
        </authorList>
    </citation>
    <scope>NUCLEOTIDE SEQUENCE</scope>
</reference>
<proteinExistence type="predicted"/>
<evidence type="ECO:0000313" key="3">
    <source>
        <dbReference type="EMBL" id="SUZ57622.1"/>
    </source>
</evidence>
<dbReference type="SUPFAM" id="SSF52096">
    <property type="entry name" value="ClpP/crotonase"/>
    <property type="match status" value="2"/>
</dbReference>
<dbReference type="PANTHER" id="PTHR22855">
    <property type="entry name" value="ACETYL, PROPIONYL, PYRUVATE, AND GLUTACONYL CARBOXYLASE-RELATED"/>
    <property type="match status" value="1"/>
</dbReference>
<dbReference type="InterPro" id="IPR011762">
    <property type="entry name" value="COA_CT_N"/>
</dbReference>
<feature type="domain" description="CoA carboxyltransferase N-terminal" evidence="1">
    <location>
        <begin position="28"/>
        <end position="292"/>
    </location>
</feature>
<dbReference type="EMBL" id="UINC01000568">
    <property type="protein sequence ID" value="SUZ57622.1"/>
    <property type="molecule type" value="Genomic_DNA"/>
</dbReference>
<evidence type="ECO:0000259" key="1">
    <source>
        <dbReference type="PROSITE" id="PS50980"/>
    </source>
</evidence>
<dbReference type="FunFam" id="3.90.226.10:FF:000030">
    <property type="entry name" value="Acetyl-CoA carboxylase carboxyltransferase subunit"/>
    <property type="match status" value="1"/>
</dbReference>
<dbReference type="PROSITE" id="PS50980">
    <property type="entry name" value="COA_CT_NTER"/>
    <property type="match status" value="1"/>
</dbReference>
<dbReference type="PANTHER" id="PTHR22855:SF46">
    <property type="entry name" value="METHYLCROTONOYL-COA CARBOXYLASE"/>
    <property type="match status" value="1"/>
</dbReference>
<dbReference type="InterPro" id="IPR029045">
    <property type="entry name" value="ClpP/crotonase-like_dom_sf"/>
</dbReference>
<dbReference type="AlphaFoldDB" id="A0A381NSQ2"/>
<dbReference type="PROSITE" id="PS50989">
    <property type="entry name" value="COA_CT_CTER"/>
    <property type="match status" value="1"/>
</dbReference>
<organism evidence="3">
    <name type="scientific">marine metagenome</name>
    <dbReference type="NCBI Taxonomy" id="408172"/>
    <lineage>
        <taxon>unclassified sequences</taxon>
        <taxon>metagenomes</taxon>
        <taxon>ecological metagenomes</taxon>
    </lineage>
</organism>
<protein>
    <recommendedName>
        <fullName evidence="4">CoA carboxyltransferase C-terminal domain-containing protein</fullName>
    </recommendedName>
</protein>
<dbReference type="Pfam" id="PF01039">
    <property type="entry name" value="Carboxyl_trans"/>
    <property type="match status" value="1"/>
</dbReference>
<evidence type="ECO:0008006" key="4">
    <source>
        <dbReference type="Google" id="ProtNLM"/>
    </source>
</evidence>
<dbReference type="InterPro" id="IPR034733">
    <property type="entry name" value="AcCoA_carboxyl_beta"/>
</dbReference>
<dbReference type="GO" id="GO:0016874">
    <property type="term" value="F:ligase activity"/>
    <property type="evidence" value="ECO:0007669"/>
    <property type="project" value="InterPro"/>
</dbReference>
<dbReference type="InterPro" id="IPR045190">
    <property type="entry name" value="MCCB/AccD1-like"/>
</dbReference>
<accession>A0A381NSQ2</accession>
<dbReference type="Gene3D" id="3.90.226.10">
    <property type="entry name" value="2-enoyl-CoA Hydratase, Chain A, domain 1"/>
    <property type="match status" value="2"/>
</dbReference>
<name>A0A381NSQ2_9ZZZZ</name>